<proteinExistence type="predicted"/>
<feature type="transmembrane region" description="Helical" evidence="6">
    <location>
        <begin position="140"/>
        <end position="162"/>
    </location>
</feature>
<dbReference type="CDD" id="cd16015">
    <property type="entry name" value="LTA_synthase"/>
    <property type="match status" value="1"/>
</dbReference>
<comment type="subcellular location">
    <subcellularLocation>
        <location evidence="1">Cell membrane</location>
        <topology evidence="1">Multi-pass membrane protein</topology>
    </subcellularLocation>
</comment>
<gene>
    <name evidence="8" type="ORF">PH586_13225</name>
</gene>
<feature type="transmembrane region" description="Helical" evidence="6">
    <location>
        <begin position="66"/>
        <end position="86"/>
    </location>
</feature>
<feature type="transmembrane region" description="Helical" evidence="6">
    <location>
        <begin position="106"/>
        <end position="128"/>
    </location>
</feature>
<reference evidence="8 9" key="1">
    <citation type="submission" date="2023-01" db="EMBL/GenBank/DDBJ databases">
        <title>Pseudomonas SA3-5T sp. nov., isolated from tidal flat sediment.</title>
        <authorList>
            <person name="Kim H.S."/>
            <person name="Kim J.-S."/>
            <person name="Suh M.K."/>
            <person name="Eom M.K."/>
            <person name="Lee J.-S."/>
        </authorList>
    </citation>
    <scope>NUCLEOTIDE SEQUENCE [LARGE SCALE GENOMIC DNA]</scope>
    <source>
        <strain evidence="8 9">SA3-5</strain>
    </source>
</reference>
<keyword evidence="2" id="KW-1003">Cell membrane</keyword>
<evidence type="ECO:0000256" key="6">
    <source>
        <dbReference type="SAM" id="Phobius"/>
    </source>
</evidence>
<dbReference type="RefSeq" id="WP_271348229.1">
    <property type="nucleotide sequence ID" value="NZ_JAQJZJ010000005.1"/>
</dbReference>
<dbReference type="Proteomes" id="UP001212042">
    <property type="component" value="Unassembled WGS sequence"/>
</dbReference>
<keyword evidence="9" id="KW-1185">Reference proteome</keyword>
<evidence type="ECO:0000313" key="8">
    <source>
        <dbReference type="EMBL" id="MDA7087347.1"/>
    </source>
</evidence>
<sequence length="731" mass="81103">MRTFSPRLSRVSVTFALSLLLLAIPLASRYLLGWSDLRGYLSDLAIGGLLLLLLRPCPRWIGLPLLIFWCALSLGSAELISAVGRMPDPADLHYLGDRQFLSQSTAGGGIGHPLLAVAMAVGLLVYLLSARRPGRKSTRAWRYAHALPLLLLVGHGGLNFLMPSEADEWRQYNLPHKLLATALSAGDLRLQRWQDDSSVEAPVDIAGLSRLDLAGRPLLAAGGKARNVLIVTLEGIPGAYIERNRQALHSRYQENLMPKLSRWAERAMTTPDYVLHSHQTIRGLYAMLCGDYSKLDTGTPKGVEMLNNHKRNQQCLPAQLHAQGFSTHFLQGAGLQFMAKDKIMPHIGFGETHGREWFHNPPALEFAWGMDDRAYFDGVLSYVAQLRRGQQPWMLTLMTVGTHQPYAAPAAYLARYAGPKQAAVGYLDDAIDRFLSALDRQGVFKDTLVIVTSDESHGLEDVRLASAWGLNLVFAPEQAQLPTLKSGVYGHVDLTASVLDYFALPVPANISGRSLFRDYPGGREIMSYTNGMLRQHDGKGQFIECNFQQVCRRYASEGFIADSARYLGRFSGPSAELIAARATLLDHSLLSSQLGQRYRFANRDRVQLKERVMDDWTGNLVGAQYLDMPQDSRTSVHLKVRALNLGKQGVQLQLKTKEYDQDDGLAMPSLPLLTRNAPIDLKFSFDNLQARKAFSFHLLGQGRGLIEITDFSVTTRPLVPTRKLVASRAIH</sequence>
<dbReference type="PANTHER" id="PTHR47371:SF3">
    <property type="entry name" value="PHOSPHOGLYCEROL TRANSFERASE I"/>
    <property type="match status" value="1"/>
</dbReference>
<evidence type="ECO:0000256" key="2">
    <source>
        <dbReference type="ARBA" id="ARBA00022475"/>
    </source>
</evidence>
<dbReference type="PANTHER" id="PTHR47371">
    <property type="entry name" value="LIPOTEICHOIC ACID SYNTHASE"/>
    <property type="match status" value="1"/>
</dbReference>
<dbReference type="InterPro" id="IPR000917">
    <property type="entry name" value="Sulfatase_N"/>
</dbReference>
<dbReference type="InterPro" id="IPR017850">
    <property type="entry name" value="Alkaline_phosphatase_core_sf"/>
</dbReference>
<dbReference type="SUPFAM" id="SSF53649">
    <property type="entry name" value="Alkaline phosphatase-like"/>
    <property type="match status" value="1"/>
</dbReference>
<evidence type="ECO:0000256" key="3">
    <source>
        <dbReference type="ARBA" id="ARBA00022692"/>
    </source>
</evidence>
<accession>A0ABT4XGP6</accession>
<comment type="caution">
    <text evidence="8">The sequence shown here is derived from an EMBL/GenBank/DDBJ whole genome shotgun (WGS) entry which is preliminary data.</text>
</comment>
<dbReference type="Gene3D" id="3.40.720.10">
    <property type="entry name" value="Alkaline Phosphatase, subunit A"/>
    <property type="match status" value="1"/>
</dbReference>
<protein>
    <submittedName>
        <fullName evidence="8">LTA synthase family protein</fullName>
    </submittedName>
</protein>
<keyword evidence="3 6" id="KW-0812">Transmembrane</keyword>
<evidence type="ECO:0000256" key="4">
    <source>
        <dbReference type="ARBA" id="ARBA00022989"/>
    </source>
</evidence>
<feature type="domain" description="Sulfatase N-terminal" evidence="7">
    <location>
        <begin position="226"/>
        <end position="502"/>
    </location>
</feature>
<organism evidence="8 9">
    <name type="scientific">Pseudomonas aestuarii</name>
    <dbReference type="NCBI Taxonomy" id="3018340"/>
    <lineage>
        <taxon>Bacteria</taxon>
        <taxon>Pseudomonadati</taxon>
        <taxon>Pseudomonadota</taxon>
        <taxon>Gammaproteobacteria</taxon>
        <taxon>Pseudomonadales</taxon>
        <taxon>Pseudomonadaceae</taxon>
        <taxon>Pseudomonas</taxon>
    </lineage>
</organism>
<feature type="transmembrane region" description="Helical" evidence="6">
    <location>
        <begin position="37"/>
        <end position="54"/>
    </location>
</feature>
<dbReference type="Pfam" id="PF00884">
    <property type="entry name" value="Sulfatase"/>
    <property type="match status" value="1"/>
</dbReference>
<evidence type="ECO:0000256" key="5">
    <source>
        <dbReference type="ARBA" id="ARBA00023136"/>
    </source>
</evidence>
<keyword evidence="4 6" id="KW-1133">Transmembrane helix</keyword>
<evidence type="ECO:0000259" key="7">
    <source>
        <dbReference type="Pfam" id="PF00884"/>
    </source>
</evidence>
<keyword evidence="5 6" id="KW-0472">Membrane</keyword>
<dbReference type="EMBL" id="JAQJZJ010000005">
    <property type="protein sequence ID" value="MDA7087347.1"/>
    <property type="molecule type" value="Genomic_DNA"/>
</dbReference>
<evidence type="ECO:0000256" key="1">
    <source>
        <dbReference type="ARBA" id="ARBA00004651"/>
    </source>
</evidence>
<evidence type="ECO:0000313" key="9">
    <source>
        <dbReference type="Proteomes" id="UP001212042"/>
    </source>
</evidence>
<name>A0ABT4XGP6_9PSED</name>
<dbReference type="InterPro" id="IPR050448">
    <property type="entry name" value="OpgB/LTA_synthase_biosynth"/>
</dbReference>